<evidence type="ECO:0000256" key="12">
    <source>
        <dbReference type="ARBA" id="ARBA00022801"/>
    </source>
</evidence>
<evidence type="ECO:0000256" key="5">
    <source>
        <dbReference type="ARBA" id="ARBA00012507"/>
    </source>
</evidence>
<dbReference type="EC" id="2.7.7.78" evidence="5"/>
<name>A0A9N8EKU7_9STRA</name>
<evidence type="ECO:0000259" key="13">
    <source>
        <dbReference type="Pfam" id="PF26216"/>
    </source>
</evidence>
<proteinExistence type="inferred from homology"/>
<dbReference type="OrthoDB" id="417175at2759"/>
<keyword evidence="9" id="KW-0808">Transferase</keyword>
<gene>
    <name evidence="15" type="ORF">SEMRO_1375_G267390.1</name>
</gene>
<organism evidence="15 16">
    <name type="scientific">Seminavis robusta</name>
    <dbReference type="NCBI Taxonomy" id="568900"/>
    <lineage>
        <taxon>Eukaryota</taxon>
        <taxon>Sar</taxon>
        <taxon>Stramenopiles</taxon>
        <taxon>Ochrophyta</taxon>
        <taxon>Bacillariophyta</taxon>
        <taxon>Bacillariophyceae</taxon>
        <taxon>Bacillariophycidae</taxon>
        <taxon>Naviculales</taxon>
        <taxon>Naviculaceae</taxon>
        <taxon>Seminavis</taxon>
    </lineage>
</organism>
<reference evidence="15" key="1">
    <citation type="submission" date="2020-06" db="EMBL/GenBank/DDBJ databases">
        <authorList>
            <consortium name="Plant Systems Biology data submission"/>
        </authorList>
    </citation>
    <scope>NUCLEOTIDE SEQUENCE</scope>
    <source>
        <strain evidence="15">D6</strain>
    </source>
</reference>
<comment type="subcellular location">
    <subcellularLocation>
        <location evidence="3">Cytoplasm</location>
    </subcellularLocation>
</comment>
<dbReference type="Proteomes" id="UP001153069">
    <property type="component" value="Unassembled WGS sequence"/>
</dbReference>
<dbReference type="GO" id="GO:0005737">
    <property type="term" value="C:cytoplasm"/>
    <property type="evidence" value="ECO:0007669"/>
    <property type="project" value="UniProtKB-SubCell"/>
</dbReference>
<evidence type="ECO:0000256" key="6">
    <source>
        <dbReference type="ARBA" id="ARBA00018857"/>
    </source>
</evidence>
<evidence type="ECO:0000256" key="10">
    <source>
        <dbReference type="ARBA" id="ARBA00022695"/>
    </source>
</evidence>
<feature type="domain" description="GDPGP1-like C-terminal" evidence="13">
    <location>
        <begin position="230"/>
        <end position="332"/>
    </location>
</feature>
<comment type="similarity">
    <text evidence="4">Belongs to the GDPGP1 family.</text>
</comment>
<comment type="catalytic activity">
    <reaction evidence="1">
        <text>GDP-alpha-D-glucose + phosphate = alpha-D-glucose 1-phosphate + GDP + H(+)</text>
        <dbReference type="Rhea" id="RHEA:30387"/>
        <dbReference type="ChEBI" id="CHEBI:15378"/>
        <dbReference type="ChEBI" id="CHEBI:43474"/>
        <dbReference type="ChEBI" id="CHEBI:58189"/>
        <dbReference type="ChEBI" id="CHEBI:58601"/>
        <dbReference type="ChEBI" id="CHEBI:62230"/>
        <dbReference type="EC" id="2.7.7.78"/>
    </reaction>
</comment>
<evidence type="ECO:0000256" key="4">
    <source>
        <dbReference type="ARBA" id="ARBA00006451"/>
    </source>
</evidence>
<dbReference type="GO" id="GO:0016787">
    <property type="term" value="F:hydrolase activity"/>
    <property type="evidence" value="ECO:0007669"/>
    <property type="project" value="UniProtKB-KW"/>
</dbReference>
<evidence type="ECO:0000259" key="14">
    <source>
        <dbReference type="Pfam" id="PF26217"/>
    </source>
</evidence>
<keyword evidence="12" id="KW-0378">Hydrolase</keyword>
<evidence type="ECO:0000256" key="7">
    <source>
        <dbReference type="ARBA" id="ARBA00022490"/>
    </source>
</evidence>
<dbReference type="Pfam" id="PF26216">
    <property type="entry name" value="GDPGP1_C"/>
    <property type="match status" value="1"/>
</dbReference>
<comment type="function">
    <text evidence="2">Specific and highly efficient GDP-D-glucose phosphorylase regulating the levels of GDP-D-glucose in cells.</text>
</comment>
<comment type="caution">
    <text evidence="15">The sequence shown here is derived from an EMBL/GenBank/DDBJ whole genome shotgun (WGS) entry which is preliminary data.</text>
</comment>
<evidence type="ECO:0000256" key="8">
    <source>
        <dbReference type="ARBA" id="ARBA00022658"/>
    </source>
</evidence>
<evidence type="ECO:0000256" key="11">
    <source>
        <dbReference type="ARBA" id="ARBA00022741"/>
    </source>
</evidence>
<dbReference type="InterPro" id="IPR058865">
    <property type="entry name" value="GDPGP1_C"/>
</dbReference>
<protein>
    <recommendedName>
        <fullName evidence="6">GDP-D-glucose phosphorylase 1</fullName>
        <ecNumber evidence="5">2.7.7.78</ecNumber>
    </recommendedName>
</protein>
<keyword evidence="7" id="KW-0963">Cytoplasm</keyword>
<evidence type="ECO:0000256" key="9">
    <source>
        <dbReference type="ARBA" id="ARBA00022679"/>
    </source>
</evidence>
<evidence type="ECO:0000256" key="2">
    <source>
        <dbReference type="ARBA" id="ARBA00003049"/>
    </source>
</evidence>
<dbReference type="EMBL" id="CAICTM010001373">
    <property type="protein sequence ID" value="CAB9523086.1"/>
    <property type="molecule type" value="Genomic_DNA"/>
</dbReference>
<accession>A0A9N8EKU7</accession>
<dbReference type="GO" id="GO:0005085">
    <property type="term" value="F:guanyl-nucleotide exchange factor activity"/>
    <property type="evidence" value="ECO:0007669"/>
    <property type="project" value="UniProtKB-KW"/>
</dbReference>
<dbReference type="GO" id="GO:0000166">
    <property type="term" value="F:nucleotide binding"/>
    <property type="evidence" value="ECO:0007669"/>
    <property type="project" value="UniProtKB-KW"/>
</dbReference>
<dbReference type="GO" id="GO:0080048">
    <property type="term" value="F:GDP-D-glucose phosphorylase activity"/>
    <property type="evidence" value="ECO:0007669"/>
    <property type="project" value="UniProtKB-EC"/>
</dbReference>
<dbReference type="PANTHER" id="PTHR20884:SF8">
    <property type="entry name" value="GDP-D-GLUCOSE PHOSPHORYLASE 1"/>
    <property type="match status" value="1"/>
</dbReference>
<dbReference type="InterPro" id="IPR058866">
    <property type="entry name" value="GDPGP1_N"/>
</dbReference>
<evidence type="ECO:0000256" key="3">
    <source>
        <dbReference type="ARBA" id="ARBA00004496"/>
    </source>
</evidence>
<feature type="domain" description="GDPGP1-like N-terminal" evidence="14">
    <location>
        <begin position="22"/>
        <end position="185"/>
    </location>
</feature>
<evidence type="ECO:0000313" key="16">
    <source>
        <dbReference type="Proteomes" id="UP001153069"/>
    </source>
</evidence>
<dbReference type="Pfam" id="PF26217">
    <property type="entry name" value="GDPGP1_N"/>
    <property type="match status" value="1"/>
</dbReference>
<keyword evidence="11" id="KW-0547">Nucleotide-binding</keyword>
<dbReference type="InterPro" id="IPR026506">
    <property type="entry name" value="GDPGP"/>
</dbReference>
<keyword evidence="8" id="KW-0344">Guanine-nucleotide releasing factor</keyword>
<keyword evidence="10" id="KW-0548">Nucleotidyltransferase</keyword>
<dbReference type="AlphaFoldDB" id="A0A9N8EKU7"/>
<sequence>MPESPPIFSLLQSSSSPIQPSLDVILKEQFERCRQAGSILRNDPLDSDVLRKSLPGTLGLISEFEPSLFGHKRPATVSSHDMDEPFNADKFHFNKVGPEEVLVLIHFQEQEETTHHPILVNVSPLMYGHGLLIPWGDEGLPQQLIPKAVTLAIQVLQVSASNCEFCIGFNSLGAFSSVNHLHLHVLFPSELDHEARLGGEDPLMGGRKDFPIAYAPIEMTVTRGYEDCQVDLLDWMIPCFSFRQCTTLQAAVSRFVRFLHTQQIPHNVLFLKEDSSTRVVVIPRQPQHHFDANKHGFNAALGEISGMLIAKTRHQFEAFEEARVRQIMVKHVACEEGILTKILNELRGVSA</sequence>
<dbReference type="PANTHER" id="PTHR20884">
    <property type="entry name" value="GDP-D-GLUCOSE PHOSPHORYLASE 1"/>
    <property type="match status" value="1"/>
</dbReference>
<evidence type="ECO:0000256" key="1">
    <source>
        <dbReference type="ARBA" id="ARBA00000063"/>
    </source>
</evidence>
<keyword evidence="16" id="KW-1185">Reference proteome</keyword>
<dbReference type="GO" id="GO:0006006">
    <property type="term" value="P:glucose metabolic process"/>
    <property type="evidence" value="ECO:0007669"/>
    <property type="project" value="TreeGrafter"/>
</dbReference>
<evidence type="ECO:0000313" key="15">
    <source>
        <dbReference type="EMBL" id="CAB9523086.1"/>
    </source>
</evidence>